<dbReference type="SUPFAM" id="SSF160246">
    <property type="entry name" value="EspE N-terminal domain-like"/>
    <property type="match status" value="1"/>
</dbReference>
<dbReference type="InterPro" id="IPR037257">
    <property type="entry name" value="T2SS_E_N_sf"/>
</dbReference>
<reference evidence="9 10" key="1">
    <citation type="journal article" date="2024" name="Chem. Sci.">
        <title>Discovery of megapolipeptins by genome mining of a Burkholderiales bacteria collection.</title>
        <authorList>
            <person name="Paulo B.S."/>
            <person name="Recchia M.J.J."/>
            <person name="Lee S."/>
            <person name="Fergusson C.H."/>
            <person name="Romanowski S.B."/>
            <person name="Hernandez A."/>
            <person name="Krull N."/>
            <person name="Liu D.Y."/>
            <person name="Cavanagh H."/>
            <person name="Bos A."/>
            <person name="Gray C.A."/>
            <person name="Murphy B.T."/>
            <person name="Linington R.G."/>
            <person name="Eustaquio A.S."/>
        </authorList>
    </citation>
    <scope>NUCLEOTIDE SEQUENCE [LARGE SCALE GENOMIC DNA]</scope>
    <source>
        <strain evidence="9 10">RL21-008-BIB-A</strain>
    </source>
</reference>
<sequence length="726" mass="82270">MFTTANAAAQLSFITANYYAALEVAAAVVAILILISAADDLLFDIWYWTRRIYRRFTIERTRTPLTPAQLREREEQPIAIMVPAWLEYDVIAQMIENMVATLDYRNYMIFVGTYVNDQATIAQVERMRLRYKQLRRVEVPHAGPTCKADCLNWVVKSIFAHENEEGMEFAGVVLHDSEDVLHPLELKFFNYLLPRKDMIQIPVASLERHWYELVAGTYMDEFAESHAKDMMVRESVAGTVPSAGVGTCFSRQALKGLLAESGGEPFNVSSLTEDYEVGTRLSQMGMRTIFARFPVQFKVRREPWFFSKGGRASELTLELPLAVREFFPDTFRQAYRQKARWVLGIGLQSWEQIGWKGSFAARYLLLHDRKGVITAFVSMLAYVLALQFIVFSAATTFNLWEVFYPPLLASDGWWRTVLLLNALAMINRAAHRYYFTAQIYGWRHGLMSLPRMVVSNFVNFMAVARAWRLFLLYLFAGKSLAWDKTMHDFPADGQMARPRQRLGDLLRTWQAVDDATLSRALEEQKRTHLPLGTVMVSHGWLDEETLAEALAYQERLPRVRLTKALVEQHAGVLAPEICTRLRALYIGPGEAGGPAAGLVRIAVGSALSDEARAELQQALGTPPFAMIARESEIAAGLRLLSGQDNAFDKHRTEARVPLLGDLLIGSGLLTREIFDAALRRYRPERHGRIGDYLVEQSVISREAIEQAVQQQRLQFEHSQPSGGQTA</sequence>
<dbReference type="InterPro" id="IPR029044">
    <property type="entry name" value="Nucleotide-diphossugar_trans"/>
</dbReference>
<evidence type="ECO:0000256" key="5">
    <source>
        <dbReference type="ARBA" id="ARBA00022989"/>
    </source>
</evidence>
<keyword evidence="4 7" id="KW-0812">Transmembrane</keyword>
<comment type="caution">
    <text evidence="9">The sequence shown here is derived from an EMBL/GenBank/DDBJ whole genome shotgun (WGS) entry which is preliminary data.</text>
</comment>
<keyword evidence="6 7" id="KW-0472">Membrane</keyword>
<accession>A0ABW9AFN0</accession>
<feature type="transmembrane region" description="Helical" evidence="7">
    <location>
        <begin position="452"/>
        <end position="476"/>
    </location>
</feature>
<keyword evidence="10" id="KW-1185">Reference proteome</keyword>
<feature type="transmembrane region" description="Helical" evidence="7">
    <location>
        <begin position="24"/>
        <end position="48"/>
    </location>
</feature>
<dbReference type="Proteomes" id="UP001629246">
    <property type="component" value="Unassembled WGS sequence"/>
</dbReference>
<evidence type="ECO:0000256" key="2">
    <source>
        <dbReference type="ARBA" id="ARBA00022676"/>
    </source>
</evidence>
<dbReference type="EMBL" id="JAQQFM010000010">
    <property type="protein sequence ID" value="MFL9926832.1"/>
    <property type="molecule type" value="Genomic_DNA"/>
</dbReference>
<comment type="subcellular location">
    <subcellularLocation>
        <location evidence="1">Membrane</location>
        <topology evidence="1">Multi-pass membrane protein</topology>
    </subcellularLocation>
</comment>
<keyword evidence="3 9" id="KW-0808">Transferase</keyword>
<dbReference type="InterPro" id="IPR001173">
    <property type="entry name" value="Glyco_trans_2-like"/>
</dbReference>
<organism evidence="9 10">
    <name type="scientific">Herbaspirillum lusitanum</name>
    <dbReference type="NCBI Taxonomy" id="213312"/>
    <lineage>
        <taxon>Bacteria</taxon>
        <taxon>Pseudomonadati</taxon>
        <taxon>Pseudomonadota</taxon>
        <taxon>Betaproteobacteria</taxon>
        <taxon>Burkholderiales</taxon>
        <taxon>Oxalobacteraceae</taxon>
        <taxon>Herbaspirillum</taxon>
    </lineage>
</organism>
<evidence type="ECO:0000313" key="10">
    <source>
        <dbReference type="Proteomes" id="UP001629246"/>
    </source>
</evidence>
<feature type="transmembrane region" description="Helical" evidence="7">
    <location>
        <begin position="412"/>
        <end position="431"/>
    </location>
</feature>
<dbReference type="NCBIfam" id="NF011305">
    <property type="entry name" value="PRK14716.1-3"/>
    <property type="match status" value="1"/>
</dbReference>
<dbReference type="Gene3D" id="3.90.550.10">
    <property type="entry name" value="Spore Coat Polysaccharide Biosynthesis Protein SpsA, Chain A"/>
    <property type="match status" value="1"/>
</dbReference>
<evidence type="ECO:0000256" key="4">
    <source>
        <dbReference type="ARBA" id="ARBA00022692"/>
    </source>
</evidence>
<evidence type="ECO:0000256" key="6">
    <source>
        <dbReference type="ARBA" id="ARBA00023136"/>
    </source>
</evidence>
<dbReference type="RefSeq" id="WP_408160052.1">
    <property type="nucleotide sequence ID" value="NZ_JAQQFM010000010.1"/>
</dbReference>
<feature type="transmembrane region" description="Helical" evidence="7">
    <location>
        <begin position="372"/>
        <end position="400"/>
    </location>
</feature>
<dbReference type="NCBIfam" id="NF012033">
    <property type="entry name" value="PRK15489.1"/>
    <property type="match status" value="1"/>
</dbReference>
<evidence type="ECO:0000256" key="3">
    <source>
        <dbReference type="ARBA" id="ARBA00022679"/>
    </source>
</evidence>
<keyword evidence="2" id="KW-0328">Glycosyltransferase</keyword>
<evidence type="ECO:0000313" key="9">
    <source>
        <dbReference type="EMBL" id="MFL9926832.1"/>
    </source>
</evidence>
<evidence type="ECO:0000256" key="7">
    <source>
        <dbReference type="SAM" id="Phobius"/>
    </source>
</evidence>
<dbReference type="PANTHER" id="PTHR43867">
    <property type="entry name" value="CELLULOSE SYNTHASE CATALYTIC SUBUNIT A [UDP-FORMING]"/>
    <property type="match status" value="1"/>
</dbReference>
<dbReference type="GO" id="GO:0016740">
    <property type="term" value="F:transferase activity"/>
    <property type="evidence" value="ECO:0007669"/>
    <property type="project" value="UniProtKB-KW"/>
</dbReference>
<protein>
    <submittedName>
        <fullName evidence="9">Glycosyl transferase family protein</fullName>
    </submittedName>
</protein>
<feature type="domain" description="Glycosyltransferase 2-like" evidence="8">
    <location>
        <begin position="172"/>
        <end position="390"/>
    </location>
</feature>
<evidence type="ECO:0000259" key="8">
    <source>
        <dbReference type="Pfam" id="PF13632"/>
    </source>
</evidence>
<dbReference type="Pfam" id="PF13632">
    <property type="entry name" value="Glyco_trans_2_3"/>
    <property type="match status" value="1"/>
</dbReference>
<evidence type="ECO:0000256" key="1">
    <source>
        <dbReference type="ARBA" id="ARBA00004141"/>
    </source>
</evidence>
<name>A0ABW9AFN0_9BURK</name>
<dbReference type="PANTHER" id="PTHR43867:SF2">
    <property type="entry name" value="CELLULOSE SYNTHASE CATALYTIC SUBUNIT A [UDP-FORMING]"/>
    <property type="match status" value="1"/>
</dbReference>
<dbReference type="SUPFAM" id="SSF53448">
    <property type="entry name" value="Nucleotide-diphospho-sugar transferases"/>
    <property type="match status" value="1"/>
</dbReference>
<proteinExistence type="predicted"/>
<dbReference type="InterPro" id="IPR050321">
    <property type="entry name" value="Glycosyltr_2/OpgH_subfam"/>
</dbReference>
<gene>
    <name evidence="9" type="ORF">PQR62_21355</name>
</gene>
<keyword evidence="5 7" id="KW-1133">Transmembrane helix</keyword>